<comment type="caution">
    <text evidence="1">The sequence shown here is derived from an EMBL/GenBank/DDBJ whole genome shotgun (WGS) entry which is preliminary data.</text>
</comment>
<evidence type="ECO:0000313" key="1">
    <source>
        <dbReference type="EMBL" id="KKK74808.1"/>
    </source>
</evidence>
<dbReference type="EMBL" id="LAZR01056143">
    <property type="protein sequence ID" value="KKK74808.1"/>
    <property type="molecule type" value="Genomic_DNA"/>
</dbReference>
<protein>
    <submittedName>
        <fullName evidence="1">Uncharacterized protein</fullName>
    </submittedName>
</protein>
<sequence>MGLMKGFLENVADEMGESDITQPRVVDEAERRLAIEKRRDRRLVTAKCRGTDTFVAPDGT</sequence>
<accession>A0A0F8Y0K5</accession>
<organism evidence="1">
    <name type="scientific">marine sediment metagenome</name>
    <dbReference type="NCBI Taxonomy" id="412755"/>
    <lineage>
        <taxon>unclassified sequences</taxon>
        <taxon>metagenomes</taxon>
        <taxon>ecological metagenomes</taxon>
    </lineage>
</organism>
<dbReference type="AlphaFoldDB" id="A0A0F8Y0K5"/>
<gene>
    <name evidence="1" type="ORF">LCGC14_2880070</name>
</gene>
<reference evidence="1" key="1">
    <citation type="journal article" date="2015" name="Nature">
        <title>Complex archaea that bridge the gap between prokaryotes and eukaryotes.</title>
        <authorList>
            <person name="Spang A."/>
            <person name="Saw J.H."/>
            <person name="Jorgensen S.L."/>
            <person name="Zaremba-Niedzwiedzka K."/>
            <person name="Martijn J."/>
            <person name="Lind A.E."/>
            <person name="van Eijk R."/>
            <person name="Schleper C."/>
            <person name="Guy L."/>
            <person name="Ettema T.J."/>
        </authorList>
    </citation>
    <scope>NUCLEOTIDE SEQUENCE</scope>
</reference>
<name>A0A0F8Y0K5_9ZZZZ</name>
<proteinExistence type="predicted"/>